<reference evidence="3" key="3">
    <citation type="submission" date="2022-06" db="UniProtKB">
        <authorList>
            <consortium name="EnsemblPlants"/>
        </authorList>
    </citation>
    <scope>IDENTIFICATION</scope>
</reference>
<keyword evidence="4" id="KW-1185">Reference proteome</keyword>
<evidence type="ECO:0000313" key="4">
    <source>
        <dbReference type="Proteomes" id="UP000015106"/>
    </source>
</evidence>
<feature type="compositionally biased region" description="Basic residues" evidence="1">
    <location>
        <begin position="79"/>
        <end position="89"/>
    </location>
</feature>
<protein>
    <submittedName>
        <fullName evidence="3">Uncharacterized protein</fullName>
    </submittedName>
</protein>
<feature type="chain" id="PRO_5035753301" evidence="2">
    <location>
        <begin position="18"/>
        <end position="292"/>
    </location>
</feature>
<dbReference type="EnsemblPlants" id="TuG1812G0200000961.01.T01">
    <property type="protein sequence ID" value="TuG1812G0200000961.01.T01.cds352259"/>
    <property type="gene ID" value="TuG1812G0200000961.01"/>
</dbReference>
<name>A0A8R7TD18_TRIUA</name>
<organism evidence="3 4">
    <name type="scientific">Triticum urartu</name>
    <name type="common">Red wild einkorn</name>
    <name type="synonym">Crithodium urartu</name>
    <dbReference type="NCBI Taxonomy" id="4572"/>
    <lineage>
        <taxon>Eukaryota</taxon>
        <taxon>Viridiplantae</taxon>
        <taxon>Streptophyta</taxon>
        <taxon>Embryophyta</taxon>
        <taxon>Tracheophyta</taxon>
        <taxon>Spermatophyta</taxon>
        <taxon>Magnoliopsida</taxon>
        <taxon>Liliopsida</taxon>
        <taxon>Poales</taxon>
        <taxon>Poaceae</taxon>
        <taxon>BOP clade</taxon>
        <taxon>Pooideae</taxon>
        <taxon>Triticodae</taxon>
        <taxon>Triticeae</taxon>
        <taxon>Triticinae</taxon>
        <taxon>Triticum</taxon>
    </lineage>
</organism>
<feature type="compositionally biased region" description="Low complexity" evidence="1">
    <location>
        <begin position="106"/>
        <end position="118"/>
    </location>
</feature>
<proteinExistence type="predicted"/>
<feature type="compositionally biased region" description="Basic residues" evidence="1">
    <location>
        <begin position="206"/>
        <end position="215"/>
    </location>
</feature>
<evidence type="ECO:0000256" key="1">
    <source>
        <dbReference type="SAM" id="MobiDB-lite"/>
    </source>
</evidence>
<evidence type="ECO:0000256" key="2">
    <source>
        <dbReference type="SAM" id="SignalP"/>
    </source>
</evidence>
<keyword evidence="2" id="KW-0732">Signal</keyword>
<evidence type="ECO:0000313" key="3">
    <source>
        <dbReference type="EnsemblPlants" id="TuG1812G0200000961.01.T01.cds352259"/>
    </source>
</evidence>
<reference evidence="4" key="1">
    <citation type="journal article" date="2013" name="Nature">
        <title>Draft genome of the wheat A-genome progenitor Triticum urartu.</title>
        <authorList>
            <person name="Ling H.Q."/>
            <person name="Zhao S."/>
            <person name="Liu D."/>
            <person name="Wang J."/>
            <person name="Sun H."/>
            <person name="Zhang C."/>
            <person name="Fan H."/>
            <person name="Li D."/>
            <person name="Dong L."/>
            <person name="Tao Y."/>
            <person name="Gao C."/>
            <person name="Wu H."/>
            <person name="Li Y."/>
            <person name="Cui Y."/>
            <person name="Guo X."/>
            <person name="Zheng S."/>
            <person name="Wang B."/>
            <person name="Yu K."/>
            <person name="Liang Q."/>
            <person name="Yang W."/>
            <person name="Lou X."/>
            <person name="Chen J."/>
            <person name="Feng M."/>
            <person name="Jian J."/>
            <person name="Zhang X."/>
            <person name="Luo G."/>
            <person name="Jiang Y."/>
            <person name="Liu J."/>
            <person name="Wang Z."/>
            <person name="Sha Y."/>
            <person name="Zhang B."/>
            <person name="Wu H."/>
            <person name="Tang D."/>
            <person name="Shen Q."/>
            <person name="Xue P."/>
            <person name="Zou S."/>
            <person name="Wang X."/>
            <person name="Liu X."/>
            <person name="Wang F."/>
            <person name="Yang Y."/>
            <person name="An X."/>
            <person name="Dong Z."/>
            <person name="Zhang K."/>
            <person name="Zhang X."/>
            <person name="Luo M.C."/>
            <person name="Dvorak J."/>
            <person name="Tong Y."/>
            <person name="Wang J."/>
            <person name="Yang H."/>
            <person name="Li Z."/>
            <person name="Wang D."/>
            <person name="Zhang A."/>
            <person name="Wang J."/>
        </authorList>
    </citation>
    <scope>NUCLEOTIDE SEQUENCE</scope>
    <source>
        <strain evidence="4">cv. G1812</strain>
    </source>
</reference>
<accession>A0A8R7TD18</accession>
<feature type="compositionally biased region" description="Basic residues" evidence="1">
    <location>
        <begin position="184"/>
        <end position="196"/>
    </location>
</feature>
<reference evidence="3" key="2">
    <citation type="submission" date="2018-03" db="EMBL/GenBank/DDBJ databases">
        <title>The Triticum urartu genome reveals the dynamic nature of wheat genome evolution.</title>
        <authorList>
            <person name="Ling H."/>
            <person name="Ma B."/>
            <person name="Shi X."/>
            <person name="Liu H."/>
            <person name="Dong L."/>
            <person name="Sun H."/>
            <person name="Cao Y."/>
            <person name="Gao Q."/>
            <person name="Zheng S."/>
            <person name="Li Y."/>
            <person name="Yu Y."/>
            <person name="Du H."/>
            <person name="Qi M."/>
            <person name="Li Y."/>
            <person name="Yu H."/>
            <person name="Cui Y."/>
            <person name="Wang N."/>
            <person name="Chen C."/>
            <person name="Wu H."/>
            <person name="Zhao Y."/>
            <person name="Zhang J."/>
            <person name="Li Y."/>
            <person name="Zhou W."/>
            <person name="Zhang B."/>
            <person name="Hu W."/>
            <person name="Eijk M."/>
            <person name="Tang J."/>
            <person name="Witsenboer H."/>
            <person name="Zhao S."/>
            <person name="Li Z."/>
            <person name="Zhang A."/>
            <person name="Wang D."/>
            <person name="Liang C."/>
        </authorList>
    </citation>
    <scope>NUCLEOTIDE SEQUENCE [LARGE SCALE GENOMIC DNA]</scope>
    <source>
        <strain evidence="3">cv. G1812</strain>
    </source>
</reference>
<sequence>MNGYCFFFFFFLACTRPAGLTIAGVAWRGVGSSSHTGAARHGEGNVHAPTRVAEAGNFAGGVGVGAAGWMDGWITAAGRRRRGPARARPWRAPASPARRCSRTPRRGALGTAASCTPAPAAPAPSPSSPALVPVPRSSRRRTRPAKRDVAGQVQGTVPGRGGARGGRGVRGGRRGWRGSSGSGRGRRRRARGRPRRAPGAPATGLRRPRRARGAARRAAWWSRSRAPAATATWAPSPPPPRRRPRACACGPSRPPPPQPWWRWRRRAPSRPGERASWGGRPAVLLRARCAVR</sequence>
<dbReference type="Gramene" id="TuG1812G0200000961.01.T01">
    <property type="protein sequence ID" value="TuG1812G0200000961.01.T01.cds352259"/>
    <property type="gene ID" value="TuG1812G0200000961.01"/>
</dbReference>
<feature type="compositionally biased region" description="Gly residues" evidence="1">
    <location>
        <begin position="158"/>
        <end position="169"/>
    </location>
</feature>
<feature type="signal peptide" evidence="2">
    <location>
        <begin position="1"/>
        <end position="17"/>
    </location>
</feature>
<feature type="region of interest" description="Disordered" evidence="1">
    <location>
        <begin position="79"/>
        <end position="277"/>
    </location>
</feature>
<feature type="compositionally biased region" description="Low complexity" evidence="1">
    <location>
        <begin position="216"/>
        <end position="234"/>
    </location>
</feature>
<dbReference type="Proteomes" id="UP000015106">
    <property type="component" value="Chromosome 2"/>
</dbReference>
<dbReference type="AlphaFoldDB" id="A0A8R7TD18"/>